<dbReference type="eggNOG" id="arCOG05650">
    <property type="taxonomic scope" value="Archaea"/>
</dbReference>
<dbReference type="Proteomes" id="UP000001431">
    <property type="component" value="Chromosome"/>
</dbReference>
<name>A3MV93_PYRCJ</name>
<dbReference type="HOGENOM" id="CLU_1943931_0_0_2"/>
<reference evidence="1" key="1">
    <citation type="submission" date="2007-02" db="EMBL/GenBank/DDBJ databases">
        <title>Complete sequence of Pyrobaculum calidifontis JCM 11548.</title>
        <authorList>
            <consortium name="US DOE Joint Genome Institute"/>
            <person name="Copeland A."/>
            <person name="Lucas S."/>
            <person name="Lapidus A."/>
            <person name="Barry K."/>
            <person name="Glavina del Rio T."/>
            <person name="Dalin E."/>
            <person name="Tice H."/>
            <person name="Pitluck S."/>
            <person name="Chain P."/>
            <person name="Malfatti S."/>
            <person name="Shin M."/>
            <person name="Vergez L."/>
            <person name="Schmutz J."/>
            <person name="Larimer F."/>
            <person name="Land M."/>
            <person name="Hauser L."/>
            <person name="Kyrpides N."/>
            <person name="Mikhailova N."/>
            <person name="Cozen A.E."/>
            <person name="Fitz-Gibbon S.T."/>
            <person name="House C.H."/>
            <person name="Saltikov C."/>
            <person name="Lowe T.M."/>
            <person name="Richardson P."/>
        </authorList>
    </citation>
    <scope>NUCLEOTIDE SEQUENCE [LARGE SCALE GENOMIC DNA]</scope>
    <source>
        <strain evidence="1">JCM 11548</strain>
    </source>
</reference>
<sequence length="134" mass="14599">MVFVVSVKSVAVLKVGRDYGVALLDLKIAGLREVAGRVDKYRQVLDSIQTDVAEALPHLGGLYALDIALEDAVGRRYFARLLVSDGIVHYVVLTSPKNSLRGVLKRLTAQGWALLVLVEKKSLKTSPPSETDVQ</sequence>
<protein>
    <submittedName>
        <fullName evidence="1">Uncharacterized protein</fullName>
    </submittedName>
</protein>
<dbReference type="EMBL" id="CP000561">
    <property type="protein sequence ID" value="ABO08560.1"/>
    <property type="molecule type" value="Genomic_DNA"/>
</dbReference>
<dbReference type="STRING" id="410359.Pcal_1135"/>
<dbReference type="KEGG" id="pcl:Pcal_1135"/>
<proteinExistence type="predicted"/>
<dbReference type="AlphaFoldDB" id="A3MV93"/>
<gene>
    <name evidence="1" type="ordered locus">Pcal_1135</name>
</gene>
<evidence type="ECO:0000313" key="2">
    <source>
        <dbReference type="Proteomes" id="UP000001431"/>
    </source>
</evidence>
<organism evidence="1 2">
    <name type="scientific">Pyrobaculum calidifontis (strain DSM 21063 / JCM 11548 / VA1)</name>
    <dbReference type="NCBI Taxonomy" id="410359"/>
    <lineage>
        <taxon>Archaea</taxon>
        <taxon>Thermoproteota</taxon>
        <taxon>Thermoprotei</taxon>
        <taxon>Thermoproteales</taxon>
        <taxon>Thermoproteaceae</taxon>
        <taxon>Pyrobaculum</taxon>
    </lineage>
</organism>
<evidence type="ECO:0000313" key="1">
    <source>
        <dbReference type="EMBL" id="ABO08560.1"/>
    </source>
</evidence>
<accession>A3MV93</accession>
<keyword evidence="2" id="KW-1185">Reference proteome</keyword>